<organism evidence="1 2">
    <name type="scientific">Proteus phage PM135</name>
    <dbReference type="NCBI Taxonomy" id="2048008"/>
    <lineage>
        <taxon>Viruses</taxon>
        <taxon>Duplodnaviria</taxon>
        <taxon>Heunggongvirae</taxon>
        <taxon>Uroviricota</taxon>
        <taxon>Caudoviricetes</taxon>
        <taxon>Demerecviridae</taxon>
        <taxon>Novosibvirus</taxon>
        <taxon>Novosibvirus PM135</taxon>
    </lineage>
</organism>
<accession>A0A2H4PRL1</accession>
<keyword evidence="2" id="KW-1185">Reference proteome</keyword>
<dbReference type="KEGG" id="vg:40097283"/>
<sequence>MQKSRAKISLLRMPVILESPNILVMEIPERTTRKQLVIVDREVFDITPTFEQVPVKEVLLHTFDSLCILD</sequence>
<protein>
    <submittedName>
        <fullName evidence="1">Uncharacterized protein</fullName>
    </submittedName>
</protein>
<evidence type="ECO:0000313" key="2">
    <source>
        <dbReference type="Proteomes" id="UP000241842"/>
    </source>
</evidence>
<dbReference type="GeneID" id="40097283"/>
<proteinExistence type="predicted"/>
<name>A0A2H4PRL1_9CAUD</name>
<dbReference type="Proteomes" id="UP000241842">
    <property type="component" value="Segment"/>
</dbReference>
<dbReference type="OrthoDB" id="37491at10239"/>
<dbReference type="RefSeq" id="YP_009620630.1">
    <property type="nucleotide sequence ID" value="NC_042090.1"/>
</dbReference>
<evidence type="ECO:0000313" key="1">
    <source>
        <dbReference type="EMBL" id="ATW69946.1"/>
    </source>
</evidence>
<reference evidence="2" key="1">
    <citation type="submission" date="2017-10" db="EMBL/GenBank/DDBJ databases">
        <title>Isolation and characterization of a group of new proteus bacteriophages.</title>
        <authorList>
            <person name="Kozlova Y.N."/>
            <person name="Morozova V.V."/>
            <person name="Babkin I.V."/>
            <person name="Tikunova N.V."/>
            <person name="Bokovaya O.V."/>
            <person name="Shedko E.D."/>
        </authorList>
    </citation>
    <scope>NUCLEOTIDE SEQUENCE [LARGE SCALE GENOMIC DNA]</scope>
</reference>
<dbReference type="EMBL" id="MG030347">
    <property type="protein sequence ID" value="ATW69946.1"/>
    <property type="molecule type" value="Genomic_DNA"/>
</dbReference>